<dbReference type="InterPro" id="IPR016938">
    <property type="entry name" value="UPF0317"/>
</dbReference>
<dbReference type="EC" id="4.2.1.-" evidence="3"/>
<dbReference type="EMBL" id="QKXQ01000230">
    <property type="protein sequence ID" value="REH96947.1"/>
    <property type="molecule type" value="Genomic_DNA"/>
</dbReference>
<dbReference type="OrthoDB" id="149585at2"/>
<dbReference type="PANTHER" id="PTHR32022">
    <property type="entry name" value="D-GLUTAMATE CYCLASE, MITOCHONDRIAL"/>
    <property type="match status" value="1"/>
</dbReference>
<gene>
    <name evidence="4" type="ORF">DOS83_04810</name>
</gene>
<dbReference type="InterPro" id="IPR009906">
    <property type="entry name" value="D-Glu_cyclase"/>
</dbReference>
<dbReference type="GO" id="GO:0016829">
    <property type="term" value="F:lyase activity"/>
    <property type="evidence" value="ECO:0007669"/>
    <property type="project" value="UniProtKB-KW"/>
</dbReference>
<keyword evidence="2 3" id="KW-0456">Lyase</keyword>
<dbReference type="Gene3D" id="3.30.2040.10">
    <property type="entry name" value="PSTPO5379-like domain"/>
    <property type="match status" value="1"/>
</dbReference>
<name>A0A3E0IQL5_9STAP</name>
<dbReference type="PIRSF" id="PIRSF029755">
    <property type="entry name" value="UCP029755"/>
    <property type="match status" value="1"/>
</dbReference>
<proteinExistence type="inferred from homology"/>
<dbReference type="Gene3D" id="3.40.1640.10">
    <property type="entry name" value="PSTPO5379-like"/>
    <property type="match status" value="1"/>
</dbReference>
<comment type="similarity">
    <text evidence="1 3">Belongs to the D-glutamate cyclase family.</text>
</comment>
<comment type="caution">
    <text evidence="4">The sequence shown here is derived from an EMBL/GenBank/DDBJ whole genome shotgun (WGS) entry which is preliminary data.</text>
</comment>
<protein>
    <recommendedName>
        <fullName evidence="3">Putative hydro-lyase DOS83_04810</fullName>
        <ecNumber evidence="3">4.2.1.-</ecNumber>
    </recommendedName>
</protein>
<sequence length="262" mass="29465">MKDLGDLLPHEAREKIRKGQINQPTSGISNGYIQANVVILPKHDAYDFLKFCQRNPKPCPVLDITEDGAVHFPNFAPHADIRYDVGHYRIYRNGVFIEETNHIEAYYNEDMVSFLIGCSFSFERALLDAKIPVRHIEEGHNVPMYVTNIQTQPAGIFHGPVTVSMRPMTPAQAIEAVDITSHYRATHGTPLHLGNPSVIGIKDINKPDYGQPVNIQDDEIPVFWACGVTPQSVALKTKPDLMITHSPGYMFITDKKETFLKN</sequence>
<dbReference type="HAMAP" id="MF_01830">
    <property type="entry name" value="Hydro_lyase"/>
    <property type="match status" value="1"/>
</dbReference>
<evidence type="ECO:0000256" key="1">
    <source>
        <dbReference type="ARBA" id="ARBA00007896"/>
    </source>
</evidence>
<evidence type="ECO:0000313" key="4">
    <source>
        <dbReference type="EMBL" id="REH96947.1"/>
    </source>
</evidence>
<dbReference type="InterPro" id="IPR038021">
    <property type="entry name" value="Putative_hydro-lyase"/>
</dbReference>
<dbReference type="PANTHER" id="PTHR32022:SF10">
    <property type="entry name" value="D-GLUTAMATE CYCLASE, MITOCHONDRIAL"/>
    <property type="match status" value="1"/>
</dbReference>
<organism evidence="4 5">
    <name type="scientific">Staphylococcus felis</name>
    <dbReference type="NCBI Taxonomy" id="46127"/>
    <lineage>
        <taxon>Bacteria</taxon>
        <taxon>Bacillati</taxon>
        <taxon>Bacillota</taxon>
        <taxon>Bacilli</taxon>
        <taxon>Bacillales</taxon>
        <taxon>Staphylococcaceae</taxon>
        <taxon>Staphylococcus</taxon>
    </lineage>
</organism>
<dbReference type="AlphaFoldDB" id="A0A3E0IQL5"/>
<dbReference type="FunFam" id="3.30.2040.10:FF:000001">
    <property type="entry name" value="D-glutamate cyclase, mitochondrial"/>
    <property type="match status" value="1"/>
</dbReference>
<evidence type="ECO:0000256" key="2">
    <source>
        <dbReference type="ARBA" id="ARBA00023239"/>
    </source>
</evidence>
<evidence type="ECO:0000313" key="5">
    <source>
        <dbReference type="Proteomes" id="UP000256562"/>
    </source>
</evidence>
<dbReference type="RefSeq" id="WP_116094129.1">
    <property type="nucleotide sequence ID" value="NZ_QKXN01000144.1"/>
</dbReference>
<accession>A0A3E0IQL5</accession>
<dbReference type="Proteomes" id="UP000256562">
    <property type="component" value="Unassembled WGS sequence"/>
</dbReference>
<dbReference type="SUPFAM" id="SSF160920">
    <property type="entry name" value="PSTPO5379-like"/>
    <property type="match status" value="1"/>
</dbReference>
<reference evidence="4 5" key="1">
    <citation type="journal article" date="2018" name="Vet. Microbiol.">
        <title>Characterisation of Staphylococcus felis isolated from cats using whole genome sequencing.</title>
        <authorList>
            <person name="Worthing K."/>
            <person name="Pang S."/>
            <person name="Trott D.J."/>
            <person name="Abraham S."/>
            <person name="Coombs G.W."/>
            <person name="Jordan D."/>
            <person name="McIntyre L."/>
            <person name="Davies M.R."/>
            <person name="Norris J."/>
        </authorList>
    </citation>
    <scope>NUCLEOTIDE SEQUENCE [LARGE SCALE GENOMIC DNA]</scope>
    <source>
        <strain evidence="4 5">F9</strain>
    </source>
</reference>
<dbReference type="Pfam" id="PF07286">
    <property type="entry name" value="D-Glu_cyclase"/>
    <property type="match status" value="1"/>
</dbReference>
<dbReference type="NCBIfam" id="NF003969">
    <property type="entry name" value="PRK05463.1"/>
    <property type="match status" value="1"/>
</dbReference>
<evidence type="ECO:0000256" key="3">
    <source>
        <dbReference type="HAMAP-Rule" id="MF_01830"/>
    </source>
</evidence>